<dbReference type="GO" id="GO:0005634">
    <property type="term" value="C:nucleus"/>
    <property type="evidence" value="ECO:0007669"/>
    <property type="project" value="TreeGrafter"/>
</dbReference>
<dbReference type="EMBL" id="OQ569796">
    <property type="protein sequence ID" value="WEA77233.1"/>
    <property type="molecule type" value="mRNA"/>
</dbReference>
<dbReference type="PRINTS" id="PR00634">
    <property type="entry name" value="BETALLERGEN"/>
</dbReference>
<dbReference type="PANTHER" id="PTHR31213:SF17">
    <property type="entry name" value="MAJOR ALLERGEN PRU AR 1-LIKE"/>
    <property type="match status" value="1"/>
</dbReference>
<evidence type="ECO:0000259" key="4">
    <source>
        <dbReference type="Pfam" id="PF00407"/>
    </source>
</evidence>
<sequence>MGVHTLSDEVTSPIPAPKLFKALILDADNLLPKLLPQAIKSIETVEDNGGPGTIKKITIAEGTHIKHLKHRIDAVDEEKLTYSYTLIEGDDLLDKFESISYEIKFESSPDGGAKCTNFSKYHPKPGAQINEEEMKASKEKGLAVYRAMEAYLLANPEAYA</sequence>
<dbReference type="GO" id="GO:0004864">
    <property type="term" value="F:protein phosphatase inhibitor activity"/>
    <property type="evidence" value="ECO:0007669"/>
    <property type="project" value="InterPro"/>
</dbReference>
<feature type="domain" description="Bet v I/Major latex protein" evidence="4">
    <location>
        <begin position="1"/>
        <end position="155"/>
    </location>
</feature>
<keyword evidence="2" id="KW-0611">Plant defense</keyword>
<name>A0AA49EP04_CORAV</name>
<dbReference type="GO" id="GO:0010427">
    <property type="term" value="F:abscisic acid binding"/>
    <property type="evidence" value="ECO:0007669"/>
    <property type="project" value="InterPro"/>
</dbReference>
<dbReference type="GO" id="GO:0006952">
    <property type="term" value="P:defense response"/>
    <property type="evidence" value="ECO:0007669"/>
    <property type="project" value="UniProtKB-KW"/>
</dbReference>
<dbReference type="SUPFAM" id="SSF55961">
    <property type="entry name" value="Bet v1-like"/>
    <property type="match status" value="1"/>
</dbReference>
<dbReference type="CDD" id="cd07816">
    <property type="entry name" value="Bet_v1-like"/>
    <property type="match status" value="1"/>
</dbReference>
<organism evidence="5">
    <name type="scientific">Corylus avellana</name>
    <name type="common">European hazel</name>
    <name type="synonym">Corylus maxima</name>
    <dbReference type="NCBI Taxonomy" id="13451"/>
    <lineage>
        <taxon>Eukaryota</taxon>
        <taxon>Viridiplantae</taxon>
        <taxon>Streptophyta</taxon>
        <taxon>Embryophyta</taxon>
        <taxon>Tracheophyta</taxon>
        <taxon>Spermatophyta</taxon>
        <taxon>Magnoliopsida</taxon>
        <taxon>eudicotyledons</taxon>
        <taxon>Gunneridae</taxon>
        <taxon>Pentapetalae</taxon>
        <taxon>rosids</taxon>
        <taxon>fabids</taxon>
        <taxon>Fagales</taxon>
        <taxon>Betulaceae</taxon>
        <taxon>Corylus</taxon>
    </lineage>
</organism>
<evidence type="ECO:0000256" key="2">
    <source>
        <dbReference type="ARBA" id="ARBA00022821"/>
    </source>
</evidence>
<comment type="similarity">
    <text evidence="1">Belongs to the BetVI family.</text>
</comment>
<dbReference type="InterPro" id="IPR050279">
    <property type="entry name" value="Plant_def-hormone_signal"/>
</dbReference>
<proteinExistence type="evidence at transcript level"/>
<dbReference type="Pfam" id="PF00407">
    <property type="entry name" value="Bet_v_1"/>
    <property type="match status" value="1"/>
</dbReference>
<dbReference type="Gene3D" id="3.30.530.20">
    <property type="match status" value="1"/>
</dbReference>
<dbReference type="PANTHER" id="PTHR31213">
    <property type="entry name" value="OS08G0374000 PROTEIN-RELATED"/>
    <property type="match status" value="1"/>
</dbReference>
<dbReference type="GO" id="GO:0038023">
    <property type="term" value="F:signaling receptor activity"/>
    <property type="evidence" value="ECO:0007669"/>
    <property type="project" value="InterPro"/>
</dbReference>
<protein>
    <submittedName>
        <fullName evidence="5">Cor a 1.05-like variant-1</fullName>
    </submittedName>
</protein>
<reference evidence="5" key="1">
    <citation type="submission" date="2023-03" db="EMBL/GenBank/DDBJ databases">
        <authorList>
            <person name="Woehrl B.M."/>
            <person name="Hendrich J.M."/>
        </authorList>
    </citation>
    <scope>NUCLEOTIDE SEQUENCE</scope>
    <source>
        <strain evidence="5">Cor a 1.05-like</strain>
        <tissue evidence="5">Catkin</tissue>
    </source>
</reference>
<dbReference type="FunFam" id="3.30.530.20:FF:000007">
    <property type="entry name" value="Major pollen allergen Bet v 1-A"/>
    <property type="match status" value="1"/>
</dbReference>
<dbReference type="GO" id="GO:0005737">
    <property type="term" value="C:cytoplasm"/>
    <property type="evidence" value="ECO:0007669"/>
    <property type="project" value="TreeGrafter"/>
</dbReference>
<dbReference type="InterPro" id="IPR023393">
    <property type="entry name" value="START-like_dom_sf"/>
</dbReference>
<dbReference type="InterPro" id="IPR000916">
    <property type="entry name" value="Bet_v_I/MLP"/>
</dbReference>
<dbReference type="AlphaFoldDB" id="A0AA49EP04"/>
<dbReference type="InterPro" id="IPR024949">
    <property type="entry name" value="Bet_v_I_allergen"/>
</dbReference>
<keyword evidence="3" id="KW-0568">Pathogenesis-related protein</keyword>
<dbReference type="GO" id="GO:0009738">
    <property type="term" value="P:abscisic acid-activated signaling pathway"/>
    <property type="evidence" value="ECO:0007669"/>
    <property type="project" value="InterPro"/>
</dbReference>
<evidence type="ECO:0000313" key="5">
    <source>
        <dbReference type="EMBL" id="WEA77233.1"/>
    </source>
</evidence>
<evidence type="ECO:0000256" key="1">
    <source>
        <dbReference type="ARBA" id="ARBA00009744"/>
    </source>
</evidence>
<evidence type="ECO:0000256" key="3">
    <source>
        <dbReference type="ARBA" id="ARBA00023265"/>
    </source>
</evidence>
<accession>A0AA49EP04</accession>